<comment type="caution">
    <text evidence="1">The sequence shown here is derived from an EMBL/GenBank/DDBJ whole genome shotgun (WGS) entry which is preliminary data.</text>
</comment>
<keyword evidence="2" id="KW-1185">Reference proteome</keyword>
<dbReference type="InterPro" id="IPR014586">
    <property type="entry name" value="UCP033909"/>
</dbReference>
<dbReference type="InterPro" id="IPR029058">
    <property type="entry name" value="AB_hydrolase_fold"/>
</dbReference>
<protein>
    <recommendedName>
        <fullName evidence="3">Esterase/lipase superfamily enzyme</fullName>
    </recommendedName>
</protein>
<dbReference type="PANTHER" id="PTHR36513:SF1">
    <property type="entry name" value="TRANSMEMBRANE PROTEIN"/>
    <property type="match status" value="1"/>
</dbReference>
<sequence length="371" mass="40482">MRQIVIGCCLLVLVGCAQRAYVRLDPAAAQVGAVEQVFIGTMRDINPETGTFGNQRSEVERFARYDVSVPPDRKPGQIAFPGSSQKSDPERHFLITEAVHYPSTREFRSNLAGQVRARPRNERDAVIFVHGFNNTFADGLFRIAQLAHDIETPGITMHYSWPSAANPLGYVADRDSSMFARDGLETLLRETAAAGVQRIIIVAHSMGAALTMETLRQMALRQDPAKDRIAGVILISPDIDVDLFRIQAQSFDQLPQPFVIFGSSRDTALSVSARITGQPERLGNLQDISRISDLEVTYLDTTEFNKGAGHFNVGDNPALLQIIGRVEDINTAFSGDQRGKVGLLPGVVLTVQNATQVIMAPVGAVANDLAQ</sequence>
<dbReference type="PANTHER" id="PTHR36513">
    <property type="entry name" value="ABC TRANSMEMBRANE TYPE-1 DOMAIN-CONTAINING PROTEIN"/>
    <property type="match status" value="1"/>
</dbReference>
<dbReference type="Proteomes" id="UP000598196">
    <property type="component" value="Unassembled WGS sequence"/>
</dbReference>
<dbReference type="InterPro" id="IPR010297">
    <property type="entry name" value="DUF900_hydrolase"/>
</dbReference>
<dbReference type="AlphaFoldDB" id="A0A917YLE6"/>
<accession>A0A917YLE6</accession>
<evidence type="ECO:0000313" key="2">
    <source>
        <dbReference type="Proteomes" id="UP000598196"/>
    </source>
</evidence>
<organism evidence="1 2">
    <name type="scientific">Gemmobacter aquaticus</name>
    <dbReference type="NCBI Taxonomy" id="490185"/>
    <lineage>
        <taxon>Bacteria</taxon>
        <taxon>Pseudomonadati</taxon>
        <taxon>Pseudomonadota</taxon>
        <taxon>Alphaproteobacteria</taxon>
        <taxon>Rhodobacterales</taxon>
        <taxon>Paracoccaceae</taxon>
        <taxon>Gemmobacter</taxon>
    </lineage>
</organism>
<dbReference type="EMBL" id="BMLP01000004">
    <property type="protein sequence ID" value="GGO33446.1"/>
    <property type="molecule type" value="Genomic_DNA"/>
</dbReference>
<dbReference type="PIRSF" id="PIRSF033909">
    <property type="entry name" value="UCP033909"/>
    <property type="match status" value="1"/>
</dbReference>
<reference evidence="1 2" key="1">
    <citation type="journal article" date="2014" name="Int. J. Syst. Evol. Microbiol.">
        <title>Complete genome sequence of Corynebacterium casei LMG S-19264T (=DSM 44701T), isolated from a smear-ripened cheese.</title>
        <authorList>
            <consortium name="US DOE Joint Genome Institute (JGI-PGF)"/>
            <person name="Walter F."/>
            <person name="Albersmeier A."/>
            <person name="Kalinowski J."/>
            <person name="Ruckert C."/>
        </authorList>
    </citation>
    <scope>NUCLEOTIDE SEQUENCE [LARGE SCALE GENOMIC DNA]</scope>
    <source>
        <strain evidence="1 2">CGMCC 1.7029</strain>
    </source>
</reference>
<evidence type="ECO:0000313" key="1">
    <source>
        <dbReference type="EMBL" id="GGO33446.1"/>
    </source>
</evidence>
<evidence type="ECO:0008006" key="3">
    <source>
        <dbReference type="Google" id="ProtNLM"/>
    </source>
</evidence>
<dbReference type="RefSeq" id="WP_146286997.1">
    <property type="nucleotide sequence ID" value="NZ_BMLP01000004.1"/>
</dbReference>
<dbReference type="Gene3D" id="3.40.50.1820">
    <property type="entry name" value="alpha/beta hydrolase"/>
    <property type="match status" value="1"/>
</dbReference>
<gene>
    <name evidence="1" type="ORF">GCM10010991_22900</name>
</gene>
<name>A0A917YLE6_9RHOB</name>
<proteinExistence type="predicted"/>
<dbReference type="SUPFAM" id="SSF53474">
    <property type="entry name" value="alpha/beta-Hydrolases"/>
    <property type="match status" value="1"/>
</dbReference>
<dbReference type="PROSITE" id="PS51257">
    <property type="entry name" value="PROKAR_LIPOPROTEIN"/>
    <property type="match status" value="1"/>
</dbReference>
<dbReference type="Pfam" id="PF05990">
    <property type="entry name" value="DUF900"/>
    <property type="match status" value="1"/>
</dbReference>
<dbReference type="OrthoDB" id="9797755at2"/>